<dbReference type="SUPFAM" id="SSF54001">
    <property type="entry name" value="Cysteine proteinases"/>
    <property type="match status" value="1"/>
</dbReference>
<name>A0A1E3K7U2_9TREE</name>
<evidence type="ECO:0000313" key="9">
    <source>
        <dbReference type="Proteomes" id="UP000095149"/>
    </source>
</evidence>
<feature type="domain" description="Calpain catalytic" evidence="7">
    <location>
        <begin position="176"/>
        <end position="440"/>
    </location>
</feature>
<evidence type="ECO:0000256" key="4">
    <source>
        <dbReference type="ARBA" id="ARBA00022807"/>
    </source>
</evidence>
<feature type="active site" evidence="5">
    <location>
        <position position="353"/>
    </location>
</feature>
<feature type="active site" evidence="5">
    <location>
        <position position="184"/>
    </location>
</feature>
<dbReference type="GO" id="GO:0006508">
    <property type="term" value="P:proteolysis"/>
    <property type="evidence" value="ECO:0007669"/>
    <property type="project" value="UniProtKB-KW"/>
</dbReference>
<evidence type="ECO:0000259" key="7">
    <source>
        <dbReference type="PROSITE" id="PS50203"/>
    </source>
</evidence>
<gene>
    <name evidence="8" type="ORF">I350_02868</name>
</gene>
<keyword evidence="3" id="KW-0378">Hydrolase</keyword>
<dbReference type="PRINTS" id="PR00704">
    <property type="entry name" value="CALPAIN"/>
</dbReference>
<evidence type="ECO:0000256" key="2">
    <source>
        <dbReference type="ARBA" id="ARBA00022670"/>
    </source>
</evidence>
<dbReference type="InterPro" id="IPR001300">
    <property type="entry name" value="Peptidase_C2_calpain_cat"/>
</dbReference>
<reference evidence="8 9" key="1">
    <citation type="submission" date="2016-06" db="EMBL/GenBank/DDBJ databases">
        <title>Evolution of pathogenesis and genome organization in the Tremellales.</title>
        <authorList>
            <person name="Cuomo C."/>
            <person name="Litvintseva A."/>
            <person name="Heitman J."/>
            <person name="Chen Y."/>
            <person name="Sun S."/>
            <person name="Springer D."/>
            <person name="Dromer F."/>
            <person name="Young S."/>
            <person name="Zeng Q."/>
            <person name="Chapman S."/>
            <person name="Gujja S."/>
            <person name="Saif S."/>
            <person name="Birren B."/>
        </authorList>
    </citation>
    <scope>NUCLEOTIDE SEQUENCE [LARGE SCALE GENOMIC DNA]</scope>
    <source>
        <strain evidence="8 9">CBS 6273</strain>
    </source>
</reference>
<dbReference type="AlphaFoldDB" id="A0A1E3K7U2"/>
<protein>
    <recommendedName>
        <fullName evidence="7">Calpain catalytic domain-containing protein</fullName>
    </recommendedName>
</protein>
<evidence type="ECO:0000256" key="3">
    <source>
        <dbReference type="ARBA" id="ARBA00022801"/>
    </source>
</evidence>
<dbReference type="Gene3D" id="2.60.120.380">
    <property type="match status" value="3"/>
</dbReference>
<dbReference type="PROSITE" id="PS50203">
    <property type="entry name" value="CALPAIN_CAT"/>
    <property type="match status" value="1"/>
</dbReference>
<evidence type="ECO:0000256" key="5">
    <source>
        <dbReference type="PIRSR" id="PIRSR622684-1"/>
    </source>
</evidence>
<dbReference type="Proteomes" id="UP000095149">
    <property type="component" value="Unassembled WGS sequence"/>
</dbReference>
<comment type="similarity">
    <text evidence="1">Belongs to the peptidase C2 family. PalB/RIM13 subfamily.</text>
</comment>
<comment type="caution">
    <text evidence="6">Lacks conserved residue(s) required for the propagation of feature annotation.</text>
</comment>
<keyword evidence="4" id="KW-0788">Thiol protease</keyword>
<dbReference type="InterPro" id="IPR022684">
    <property type="entry name" value="Calpain_cysteine_protease"/>
</dbReference>
<keyword evidence="2" id="KW-0645">Protease</keyword>
<dbReference type="OrthoDB" id="167576at2759"/>
<accession>A0A1E3K7U2</accession>
<comment type="caution">
    <text evidence="8">The sequence shown here is derived from an EMBL/GenBank/DDBJ whole genome shotgun (WGS) entry which is preliminary data.</text>
</comment>
<evidence type="ECO:0000313" key="8">
    <source>
        <dbReference type="EMBL" id="ODO09268.1"/>
    </source>
</evidence>
<dbReference type="Pfam" id="PF00648">
    <property type="entry name" value="Peptidase_C2"/>
    <property type="match status" value="1"/>
</dbReference>
<dbReference type="SMART" id="SM00230">
    <property type="entry name" value="CysPc"/>
    <property type="match status" value="1"/>
</dbReference>
<dbReference type="PANTHER" id="PTHR46143:SF1">
    <property type="entry name" value="CALPAIN-7"/>
    <property type="match status" value="1"/>
</dbReference>
<dbReference type="Gene3D" id="3.90.70.10">
    <property type="entry name" value="Cysteine proteinases"/>
    <property type="match status" value="1"/>
</dbReference>
<proteinExistence type="inferred from homology"/>
<dbReference type="InterPro" id="IPR038765">
    <property type="entry name" value="Papain-like_cys_pep_sf"/>
</dbReference>
<dbReference type="GO" id="GO:0004198">
    <property type="term" value="F:calcium-dependent cysteine-type endopeptidase activity"/>
    <property type="evidence" value="ECO:0007669"/>
    <property type="project" value="InterPro"/>
</dbReference>
<evidence type="ECO:0000256" key="1">
    <source>
        <dbReference type="ARBA" id="ARBA00010193"/>
    </source>
</evidence>
<dbReference type="PANTHER" id="PTHR46143">
    <property type="entry name" value="CALPAIN-7"/>
    <property type="match status" value="1"/>
</dbReference>
<dbReference type="SUPFAM" id="SSF49758">
    <property type="entry name" value="Calpain large subunit, middle domain (domain III)"/>
    <property type="match status" value="3"/>
</dbReference>
<dbReference type="EMBL" id="MEKH01000004">
    <property type="protein sequence ID" value="ODO09268.1"/>
    <property type="molecule type" value="Genomic_DNA"/>
</dbReference>
<sequence>MAFRGYHDGIKLASDAATKAIQIEASLSSLSPLTSPIPTLQRAFPAYIAAAESYSNLLSSKLVPPGDVEGVKKKWRLVLDRAEKVKGRIEQLGGHVAKAQVGDEGEEGAVIRRGGRMNGIDLPLWSTPSPTFDTGNLYREATQPELAAAQLDLDPEWREIAEDCWEHQVSDGIWVLRQGPVADCSVVAAMGVGVEHDRLFETTFGWNNLYPQGADGRPRHSENGKYVLKLLLNGAWRSVVFDSLLPHSLRDGTPLFTTCHLNVLSSSTAVGTPWTPLALKGYFKVHGGYSLQGSNPSSDIYEFTGWIPERAVFKGGFQREKEWSRVKDAWERGNVMVSLGTGQSVREGLVKHHAYGVVRLREEGDQRLLDIIDPGATSFSLSWDAVCVDFESLHLNWKPVLLPSIATRHWSWAKPQTSSFEIDIETTNPQYRLQAQCSSSTGMPEVWVLLSQHIVSRDRPLDDIALHVFEEFGAGQKRRAGAVHSERLEQTNPYVNGNHVLVRYQLRRPSSSLIVVPSRDRGVYQTGFTLRAFAPEGVSLELTRLSRTMPFSETITGSLDSRNAGGHPGWPTHMINPQYRVVVQPTRGREKASGRIIVRGDKDSTLNARLVWGKEERVFELSQDMVLADTGAYAHGVAYCDVPELPPGSHTLIISAFEPGQTGNFSFTFEATAAVALSTIPAEGAGMYSRTVIGQWLVSDGTAGGRPSTGGYAKNPKVEVILPKAGIVLSRLHLPTLVPLPINLTIFKRAEGGALGEQVATTGPYADALCGVSTGKIKLEAGIYLFVPSTYEQRSKGGWTLKIWADVAISAEPV</sequence>
<organism evidence="8 9">
    <name type="scientific">Cryptococcus amylolentus CBS 6273</name>
    <dbReference type="NCBI Taxonomy" id="1296118"/>
    <lineage>
        <taxon>Eukaryota</taxon>
        <taxon>Fungi</taxon>
        <taxon>Dikarya</taxon>
        <taxon>Basidiomycota</taxon>
        <taxon>Agaricomycotina</taxon>
        <taxon>Tremellomycetes</taxon>
        <taxon>Tremellales</taxon>
        <taxon>Cryptococcaceae</taxon>
        <taxon>Cryptococcus</taxon>
    </lineage>
</organism>
<evidence type="ECO:0000256" key="6">
    <source>
        <dbReference type="PROSITE-ProRule" id="PRU00239"/>
    </source>
</evidence>
<dbReference type="InterPro" id="IPR036213">
    <property type="entry name" value="Calpain_III_sf"/>
</dbReference>
<dbReference type="InterPro" id="IPR051297">
    <property type="entry name" value="PalB/RIM13"/>
</dbReference>